<reference evidence="3" key="1">
    <citation type="journal article" date="2019" name="Int. J. Syst. Evol. Microbiol.">
        <title>The Global Catalogue of Microorganisms (GCM) 10K type strain sequencing project: providing services to taxonomists for standard genome sequencing and annotation.</title>
        <authorList>
            <consortium name="The Broad Institute Genomics Platform"/>
            <consortium name="The Broad Institute Genome Sequencing Center for Infectious Disease"/>
            <person name="Wu L."/>
            <person name="Ma J."/>
        </authorList>
    </citation>
    <scope>NUCLEOTIDE SEQUENCE [LARGE SCALE GENOMIC DNA]</scope>
    <source>
        <strain evidence="3">JCM 16601</strain>
    </source>
</reference>
<protein>
    <recommendedName>
        <fullName evidence="4">Outer membrane protein beta-barrel domain-containing protein</fullName>
    </recommendedName>
</protein>
<sequence>MKKTLLALVVLVCAALTSYAQVPGEGSSGIRLSGGFNVGGTIGHNASDYPVASGVNLNLEIPVNEDVPLNIILKTGYTGFISKDGYSTGYSNGESYSYGSIVSFVPAQIGVRVYVNKLFFEGAAGASFCINSDPSAYTSKKTALLVSPAIGYGWRFGYSEKFGLDLSLAYEARIEPTRETTTNYDDGSGFSTSITTSTGAYNQVALRVAFSFGL</sequence>
<accession>A0ABP7PHG2</accession>
<evidence type="ECO:0008006" key="4">
    <source>
        <dbReference type="Google" id="ProtNLM"/>
    </source>
</evidence>
<name>A0ABP7PHG2_9SPHI</name>
<gene>
    <name evidence="2" type="ORF">GCM10022210_12740</name>
</gene>
<evidence type="ECO:0000313" key="2">
    <source>
        <dbReference type="EMBL" id="GAA3965741.1"/>
    </source>
</evidence>
<feature type="chain" id="PRO_5046256810" description="Outer membrane protein beta-barrel domain-containing protein" evidence="1">
    <location>
        <begin position="21"/>
        <end position="214"/>
    </location>
</feature>
<dbReference type="EMBL" id="BAAAZC010000009">
    <property type="protein sequence ID" value="GAA3965741.1"/>
    <property type="molecule type" value="Genomic_DNA"/>
</dbReference>
<proteinExistence type="predicted"/>
<dbReference type="RefSeq" id="WP_259088527.1">
    <property type="nucleotide sequence ID" value="NZ_BAAAZC010000009.1"/>
</dbReference>
<organism evidence="2 3">
    <name type="scientific">Mucilaginibacter dorajii</name>
    <dbReference type="NCBI Taxonomy" id="692994"/>
    <lineage>
        <taxon>Bacteria</taxon>
        <taxon>Pseudomonadati</taxon>
        <taxon>Bacteroidota</taxon>
        <taxon>Sphingobacteriia</taxon>
        <taxon>Sphingobacteriales</taxon>
        <taxon>Sphingobacteriaceae</taxon>
        <taxon>Mucilaginibacter</taxon>
    </lineage>
</organism>
<evidence type="ECO:0000313" key="3">
    <source>
        <dbReference type="Proteomes" id="UP001500742"/>
    </source>
</evidence>
<keyword evidence="3" id="KW-1185">Reference proteome</keyword>
<keyword evidence="1" id="KW-0732">Signal</keyword>
<comment type="caution">
    <text evidence="2">The sequence shown here is derived from an EMBL/GenBank/DDBJ whole genome shotgun (WGS) entry which is preliminary data.</text>
</comment>
<dbReference type="Proteomes" id="UP001500742">
    <property type="component" value="Unassembled WGS sequence"/>
</dbReference>
<evidence type="ECO:0000256" key="1">
    <source>
        <dbReference type="SAM" id="SignalP"/>
    </source>
</evidence>
<feature type="signal peptide" evidence="1">
    <location>
        <begin position="1"/>
        <end position="20"/>
    </location>
</feature>